<sequence>MARKSSPGGGKSRVEEPVSSGGVVYRWVADQLEIVLCGRDEPARWSLAKGTPDLGETLEETALREVQEETGLEPVIEKRIRSIDYWFSNKDDDVRYHKTVHFYLMRSTGGDTSLHDPEFDVVQWFPYDEAVTRLAYPNEADVLRQAYDLISQRERTI</sequence>
<dbReference type="InterPro" id="IPR015797">
    <property type="entry name" value="NUDIX_hydrolase-like_dom_sf"/>
</dbReference>
<dbReference type="GO" id="GO:0004081">
    <property type="term" value="F:bis(5'-nucleosyl)-tetraphosphatase (asymmetrical) activity"/>
    <property type="evidence" value="ECO:0007669"/>
    <property type="project" value="TreeGrafter"/>
</dbReference>
<keyword evidence="1 2" id="KW-0378">Hydrolase</keyword>
<accession>A0AA35RZB7</accession>
<dbReference type="PROSITE" id="PS51462">
    <property type="entry name" value="NUDIX"/>
    <property type="match status" value="1"/>
</dbReference>
<name>A0AA35RZB7_GEOBA</name>
<protein>
    <submittedName>
        <fullName evidence="4">Mutator protein MutT4</fullName>
    </submittedName>
</protein>
<evidence type="ECO:0000313" key="5">
    <source>
        <dbReference type="Proteomes" id="UP001174909"/>
    </source>
</evidence>
<dbReference type="GO" id="GO:0006754">
    <property type="term" value="P:ATP biosynthetic process"/>
    <property type="evidence" value="ECO:0007669"/>
    <property type="project" value="TreeGrafter"/>
</dbReference>
<evidence type="ECO:0000313" key="4">
    <source>
        <dbReference type="EMBL" id="CAI8020444.1"/>
    </source>
</evidence>
<dbReference type="AlphaFoldDB" id="A0AA35RZB7"/>
<dbReference type="PROSITE" id="PS00893">
    <property type="entry name" value="NUDIX_BOX"/>
    <property type="match status" value="1"/>
</dbReference>
<organism evidence="4 5">
    <name type="scientific">Geodia barretti</name>
    <name type="common">Barrett's horny sponge</name>
    <dbReference type="NCBI Taxonomy" id="519541"/>
    <lineage>
        <taxon>Eukaryota</taxon>
        <taxon>Metazoa</taxon>
        <taxon>Porifera</taxon>
        <taxon>Demospongiae</taxon>
        <taxon>Heteroscleromorpha</taxon>
        <taxon>Tetractinellida</taxon>
        <taxon>Astrophorina</taxon>
        <taxon>Geodiidae</taxon>
        <taxon>Geodia</taxon>
    </lineage>
</organism>
<comment type="similarity">
    <text evidence="2">Belongs to the Nudix hydrolase family.</text>
</comment>
<keyword evidence="5" id="KW-1185">Reference proteome</keyword>
<proteinExistence type="inferred from homology"/>
<feature type="domain" description="Nudix hydrolase" evidence="3">
    <location>
        <begin position="15"/>
        <end position="147"/>
    </location>
</feature>
<dbReference type="PANTHER" id="PTHR21340:SF0">
    <property type="entry name" value="BIS(5'-NUCLEOSYL)-TETRAPHOSPHATASE [ASYMMETRICAL]"/>
    <property type="match status" value="1"/>
</dbReference>
<comment type="caution">
    <text evidence="4">The sequence shown here is derived from an EMBL/GenBank/DDBJ whole genome shotgun (WGS) entry which is preliminary data.</text>
</comment>
<gene>
    <name evidence="4" type="ORF">GBAR_LOCUS12230</name>
</gene>
<dbReference type="Proteomes" id="UP001174909">
    <property type="component" value="Unassembled WGS sequence"/>
</dbReference>
<dbReference type="SUPFAM" id="SSF55811">
    <property type="entry name" value="Nudix"/>
    <property type="match status" value="1"/>
</dbReference>
<evidence type="ECO:0000256" key="1">
    <source>
        <dbReference type="ARBA" id="ARBA00022801"/>
    </source>
</evidence>
<dbReference type="EMBL" id="CASHTH010001830">
    <property type="protein sequence ID" value="CAI8020444.1"/>
    <property type="molecule type" value="Genomic_DNA"/>
</dbReference>
<dbReference type="PANTHER" id="PTHR21340">
    <property type="entry name" value="DIADENOSINE 5,5-P1,P4-TETRAPHOSPHATE PYROPHOSPHOHYDROLASE MUTT"/>
    <property type="match status" value="1"/>
</dbReference>
<dbReference type="InterPro" id="IPR020084">
    <property type="entry name" value="NUDIX_hydrolase_CS"/>
</dbReference>
<dbReference type="PRINTS" id="PR00502">
    <property type="entry name" value="NUDIXFAMILY"/>
</dbReference>
<dbReference type="InterPro" id="IPR000086">
    <property type="entry name" value="NUDIX_hydrolase_dom"/>
</dbReference>
<dbReference type="Pfam" id="PF00293">
    <property type="entry name" value="NUDIX"/>
    <property type="match status" value="1"/>
</dbReference>
<dbReference type="GO" id="GO:0006167">
    <property type="term" value="P:AMP biosynthetic process"/>
    <property type="evidence" value="ECO:0007669"/>
    <property type="project" value="TreeGrafter"/>
</dbReference>
<dbReference type="InterPro" id="IPR020476">
    <property type="entry name" value="Nudix_hydrolase"/>
</dbReference>
<reference evidence="4" key="1">
    <citation type="submission" date="2023-03" db="EMBL/GenBank/DDBJ databases">
        <authorList>
            <person name="Steffen K."/>
            <person name="Cardenas P."/>
        </authorList>
    </citation>
    <scope>NUCLEOTIDE SEQUENCE</scope>
</reference>
<dbReference type="Gene3D" id="3.90.79.10">
    <property type="entry name" value="Nucleoside Triphosphate Pyrophosphohydrolase"/>
    <property type="match status" value="1"/>
</dbReference>
<evidence type="ECO:0000259" key="3">
    <source>
        <dbReference type="PROSITE" id="PS51462"/>
    </source>
</evidence>
<dbReference type="CDD" id="cd03673">
    <property type="entry name" value="NUDIX_Ap6A_hydrolase"/>
    <property type="match status" value="1"/>
</dbReference>
<dbReference type="InterPro" id="IPR051325">
    <property type="entry name" value="Nudix_hydrolase_domain"/>
</dbReference>
<evidence type="ECO:0000256" key="2">
    <source>
        <dbReference type="RuleBase" id="RU003476"/>
    </source>
</evidence>